<dbReference type="GO" id="GO:0016020">
    <property type="term" value="C:membrane"/>
    <property type="evidence" value="ECO:0007669"/>
    <property type="project" value="TreeGrafter"/>
</dbReference>
<feature type="domain" description="DAGKc" evidence="1">
    <location>
        <begin position="108"/>
        <end position="273"/>
    </location>
</feature>
<keyword evidence="2" id="KW-0418">Kinase</keyword>
<dbReference type="PANTHER" id="PTHR12358">
    <property type="entry name" value="SPHINGOSINE KINASE"/>
    <property type="match status" value="1"/>
</dbReference>
<dbReference type="AlphaFoldDB" id="A0A8H4LI54"/>
<dbReference type="InterPro" id="IPR017438">
    <property type="entry name" value="ATP-NAD_kinase_N"/>
</dbReference>
<keyword evidence="2" id="KW-0808">Transferase</keyword>
<evidence type="ECO:0000313" key="2">
    <source>
        <dbReference type="EMBL" id="KAF4467919.1"/>
    </source>
</evidence>
<protein>
    <submittedName>
        <fullName evidence="2">Diacylglycerol kinase catalytic</fullName>
    </submittedName>
</protein>
<keyword evidence="3" id="KW-1185">Reference proteome</keyword>
<dbReference type="Gene3D" id="3.40.50.10330">
    <property type="entry name" value="Probable inorganic polyphosphate/atp-NAD kinase, domain 1"/>
    <property type="match status" value="1"/>
</dbReference>
<dbReference type="GO" id="GO:0001727">
    <property type="term" value="F:lipid kinase activity"/>
    <property type="evidence" value="ECO:0007669"/>
    <property type="project" value="TreeGrafter"/>
</dbReference>
<dbReference type="InterPro" id="IPR050187">
    <property type="entry name" value="Lipid_Phosphate_FormReg"/>
</dbReference>
<evidence type="ECO:0000313" key="3">
    <source>
        <dbReference type="Proteomes" id="UP000554235"/>
    </source>
</evidence>
<accession>A0A8H4LI54</accession>
<sequence>MSTKQLSPNFIEVVAAENVLAADKDLTWTRDGASEQASRDELVFVFHGSKRDPSSDFWLCFVKEEPENQERPFRLLVVRTPRMPSDLLDHMTTELPPYLKHGLTSDFGITNEVDVIVSTKSGVGLAPRVWEEVVQPLWNLLANDEIDLEQTGTKGLKLGSNKLYYRVTLTESAETVRDFARNLWAQDEGQSKARTIVLLSGDGGVVDMLNGSDGDEPPKIPPSIALLPLGTANALFHSIHKPLYSDPDPTPLARGLRTLFWGTPCDLPVFRASFSPGSRIVTFSENSNTAFPIVDATQIQKQETSISHLQGAIVASYGFHANIVYESDTPEYRVHGNKRFRMVAQELLRESHAYAAKVSIRRRGSTTFEDIPREKHAYVLTALVSNLERTFTISPATLPLQSQLRLVHFGPVGGERTMDVMMKAYDEGSHVNMEWPDGERVGYDEVDEVKIVILEDDERWRKVCIDGTIVEIPNGGEMSIKNLDHSIVRVVADIRVVEGVTHRS</sequence>
<gene>
    <name evidence="2" type="ORF">FALBO_5223</name>
</gene>
<name>A0A8H4LI54_9HYPO</name>
<dbReference type="PROSITE" id="PS50146">
    <property type="entry name" value="DAGK"/>
    <property type="match status" value="1"/>
</dbReference>
<organism evidence="2 3">
    <name type="scientific">Fusarium albosuccineum</name>
    <dbReference type="NCBI Taxonomy" id="1237068"/>
    <lineage>
        <taxon>Eukaryota</taxon>
        <taxon>Fungi</taxon>
        <taxon>Dikarya</taxon>
        <taxon>Ascomycota</taxon>
        <taxon>Pezizomycotina</taxon>
        <taxon>Sordariomycetes</taxon>
        <taxon>Hypocreomycetidae</taxon>
        <taxon>Hypocreales</taxon>
        <taxon>Nectriaceae</taxon>
        <taxon>Fusarium</taxon>
        <taxon>Fusarium decemcellulare species complex</taxon>
    </lineage>
</organism>
<dbReference type="EMBL" id="JAADYS010000681">
    <property type="protein sequence ID" value="KAF4467919.1"/>
    <property type="molecule type" value="Genomic_DNA"/>
</dbReference>
<dbReference type="OrthoDB" id="3853857at2759"/>
<dbReference type="Pfam" id="PF00781">
    <property type="entry name" value="DAGK_cat"/>
    <property type="match status" value="1"/>
</dbReference>
<dbReference type="PANTHER" id="PTHR12358:SF108">
    <property type="entry name" value="DAGKC DOMAIN-CONTAINING PROTEIN"/>
    <property type="match status" value="1"/>
</dbReference>
<reference evidence="2 3" key="1">
    <citation type="submission" date="2020-01" db="EMBL/GenBank/DDBJ databases">
        <title>Identification and distribution of gene clusters putatively required for synthesis of sphingolipid metabolism inhibitors in phylogenetically diverse species of the filamentous fungus Fusarium.</title>
        <authorList>
            <person name="Kim H.-S."/>
            <person name="Busman M."/>
            <person name="Brown D.W."/>
            <person name="Divon H."/>
            <person name="Uhlig S."/>
            <person name="Proctor R.H."/>
        </authorList>
    </citation>
    <scope>NUCLEOTIDE SEQUENCE [LARGE SCALE GENOMIC DNA]</scope>
    <source>
        <strain evidence="2 3">NRRL 20459</strain>
    </source>
</reference>
<dbReference type="GO" id="GO:0005737">
    <property type="term" value="C:cytoplasm"/>
    <property type="evidence" value="ECO:0007669"/>
    <property type="project" value="TreeGrafter"/>
</dbReference>
<dbReference type="SUPFAM" id="SSF111331">
    <property type="entry name" value="NAD kinase/diacylglycerol kinase-like"/>
    <property type="match status" value="1"/>
</dbReference>
<dbReference type="Proteomes" id="UP000554235">
    <property type="component" value="Unassembled WGS sequence"/>
</dbReference>
<dbReference type="GO" id="GO:0046512">
    <property type="term" value="P:sphingosine biosynthetic process"/>
    <property type="evidence" value="ECO:0007669"/>
    <property type="project" value="TreeGrafter"/>
</dbReference>
<dbReference type="InterPro" id="IPR001206">
    <property type="entry name" value="Diacylglycerol_kinase_cat_dom"/>
</dbReference>
<proteinExistence type="predicted"/>
<dbReference type="InterPro" id="IPR016064">
    <property type="entry name" value="NAD/diacylglycerol_kinase_sf"/>
</dbReference>
<comment type="caution">
    <text evidence="2">The sequence shown here is derived from an EMBL/GenBank/DDBJ whole genome shotgun (WGS) entry which is preliminary data.</text>
</comment>
<evidence type="ECO:0000259" key="1">
    <source>
        <dbReference type="PROSITE" id="PS50146"/>
    </source>
</evidence>